<dbReference type="Proteomes" id="UP000239663">
    <property type="component" value="Unassembled WGS sequence"/>
</dbReference>
<name>A0A2S7MWJ1_9BACI</name>
<accession>A0A2S7MWJ1</accession>
<sequence length="277" mass="33260">MDRSTVEKEAKKYKKLLENYYVMPFAFEENGHKWMLVQYNRFPKKDDAIGFAIFPERQMTLDEKEYIMGNFSSIFGGLLRIRNAVKPRIDVSEELARTNERINLLLDKWADNAERKLMVEKFKEFSDYVLWCQKEKKEKFRVAAEIEHKLFETFTFTSEDRQRLLEVFPHFDVLIYLQQRRMYEQLDSNHQLLTSIKRDKGRLSREDASYVTEILAAYYDRKSAREFVQVLEEEFTLFKEDLMAGRESYEKLLEFSAEKYALKEADDLRSNMGMLRN</sequence>
<protein>
    <submittedName>
        <fullName evidence="1">Uncharacterized protein</fullName>
    </submittedName>
</protein>
<comment type="caution">
    <text evidence="1">The sequence shown here is derived from an EMBL/GenBank/DDBJ whole genome shotgun (WGS) entry which is preliminary data.</text>
</comment>
<evidence type="ECO:0000313" key="2">
    <source>
        <dbReference type="Proteomes" id="UP000239663"/>
    </source>
</evidence>
<evidence type="ECO:0000313" key="1">
    <source>
        <dbReference type="EMBL" id="PQD94117.1"/>
    </source>
</evidence>
<keyword evidence="2" id="KW-1185">Reference proteome</keyword>
<reference evidence="1 2" key="1">
    <citation type="submission" date="2017-12" db="EMBL/GenBank/DDBJ databases">
        <title>Taxonomic description and draft genome of Pradoshia cofamensis Gen. nov., sp. nov., a thermotolerant bacillale isolated from anterior gut of earthworm Eisenia fetida.</title>
        <authorList>
            <person name="Saha T."/>
            <person name="Chakraborty R."/>
        </authorList>
    </citation>
    <scope>NUCLEOTIDE SEQUENCE [LARGE SCALE GENOMIC DNA]</scope>
    <source>
        <strain evidence="1 2">EAG3</strain>
    </source>
</reference>
<dbReference type="AlphaFoldDB" id="A0A2S7MWJ1"/>
<proteinExistence type="predicted"/>
<dbReference type="EMBL" id="PKOZ01000014">
    <property type="protein sequence ID" value="PQD94117.1"/>
    <property type="molecule type" value="Genomic_DNA"/>
</dbReference>
<organism evidence="1 2">
    <name type="scientific">Pradoshia eiseniae</name>
    <dbReference type="NCBI Taxonomy" id="2064768"/>
    <lineage>
        <taxon>Bacteria</taxon>
        <taxon>Bacillati</taxon>
        <taxon>Bacillota</taxon>
        <taxon>Bacilli</taxon>
        <taxon>Bacillales</taxon>
        <taxon>Bacillaceae</taxon>
        <taxon>Pradoshia</taxon>
    </lineage>
</organism>
<gene>
    <name evidence="1" type="ORF">CYL18_16210</name>
</gene>